<dbReference type="Pfam" id="PF02195">
    <property type="entry name" value="ParB_N"/>
    <property type="match status" value="1"/>
</dbReference>
<dbReference type="InterPro" id="IPR003115">
    <property type="entry name" value="ParB_N"/>
</dbReference>
<dbReference type="Gene3D" id="1.10.10.2830">
    <property type="match status" value="1"/>
</dbReference>
<dbReference type="AlphaFoldDB" id="A0A9P1RBR3"/>
<dbReference type="GO" id="GO:0007059">
    <property type="term" value="P:chromosome segregation"/>
    <property type="evidence" value="ECO:0007669"/>
    <property type="project" value="UniProtKB-KW"/>
</dbReference>
<dbReference type="Gene3D" id="3.90.1530.30">
    <property type="match status" value="1"/>
</dbReference>
<protein>
    <submittedName>
        <fullName evidence="4">Chromosome-partitioning protein ParB</fullName>
    </submittedName>
</protein>
<evidence type="ECO:0000313" key="4">
    <source>
        <dbReference type="EMBL" id="CRP81584.1"/>
    </source>
</evidence>
<dbReference type="GO" id="GO:0005694">
    <property type="term" value="C:chromosome"/>
    <property type="evidence" value="ECO:0007669"/>
    <property type="project" value="TreeGrafter"/>
</dbReference>
<dbReference type="EMBL" id="CVVU01000245">
    <property type="protein sequence ID" value="CRP81584.1"/>
    <property type="molecule type" value="Genomic_DNA"/>
</dbReference>
<dbReference type="PANTHER" id="PTHR33375:SF1">
    <property type="entry name" value="CHROMOSOME-PARTITIONING PROTEIN PARB-RELATED"/>
    <property type="match status" value="1"/>
</dbReference>
<dbReference type="FunFam" id="1.10.10.2830:FF:000001">
    <property type="entry name" value="Chromosome partitioning protein ParB"/>
    <property type="match status" value="1"/>
</dbReference>
<sequence length="283" mass="32349">MTDEYPVSQPDNKALGVVIGISVKKIRRGRYQPRWHFDDKALWELVQNIIELNGNLVEPIIVRPVPGTDEFELIAGERRWRAFKLGNFETIPAIVRNVDDETAALMAYSENEFREPLNSLEKAKIWLRMRNDFDWRQEDLAKRISVDRGVIANHERLLKLPEPVQEHLAVGDLTESKARLLHGLAEKVACSIADEAVAKGLSLREIEALVKRAKKDQPPAPARMREDPDVARWLRRFSEVIGFQTELEQARGKEKGGYLKIRYYELSDLSSIQSRLGVRSGDG</sequence>
<proteinExistence type="inferred from homology"/>
<organism evidence="4 5">
    <name type="scientific">Pseudomonas aeruginosa</name>
    <dbReference type="NCBI Taxonomy" id="287"/>
    <lineage>
        <taxon>Bacteria</taxon>
        <taxon>Pseudomonadati</taxon>
        <taxon>Pseudomonadota</taxon>
        <taxon>Gammaproteobacteria</taxon>
        <taxon>Pseudomonadales</taxon>
        <taxon>Pseudomonadaceae</taxon>
        <taxon>Pseudomonas</taxon>
    </lineage>
</organism>
<evidence type="ECO:0000259" key="3">
    <source>
        <dbReference type="SMART" id="SM00470"/>
    </source>
</evidence>
<comment type="caution">
    <text evidence="4">The sequence shown here is derived from an EMBL/GenBank/DDBJ whole genome shotgun (WGS) entry which is preliminary data.</text>
</comment>
<gene>
    <name evidence="4" type="primary">parB_2</name>
    <name evidence="4" type="ORF">PAERUG_P19_London_7_VIM_2_05_10_05652</name>
</gene>
<feature type="domain" description="ParB-like N-terminal" evidence="3">
    <location>
        <begin position="19"/>
        <end position="112"/>
    </location>
</feature>
<dbReference type="InterPro" id="IPR004437">
    <property type="entry name" value="ParB/RepB/Spo0J"/>
</dbReference>
<dbReference type="SUPFAM" id="SSF110849">
    <property type="entry name" value="ParB/Sulfiredoxin"/>
    <property type="match status" value="1"/>
</dbReference>
<dbReference type="PANTHER" id="PTHR33375">
    <property type="entry name" value="CHROMOSOME-PARTITIONING PROTEIN PARB-RELATED"/>
    <property type="match status" value="1"/>
</dbReference>
<keyword evidence="2" id="KW-0159">Chromosome partition</keyword>
<dbReference type="InterPro" id="IPR036086">
    <property type="entry name" value="ParB/Sulfiredoxin_sf"/>
</dbReference>
<name>A0A9P1RBR3_PSEAI</name>
<dbReference type="Proteomes" id="UP000045039">
    <property type="component" value="Unassembled WGS sequence"/>
</dbReference>
<accession>A0A9P1RBR3</accession>
<evidence type="ECO:0000313" key="5">
    <source>
        <dbReference type="Proteomes" id="UP000045039"/>
    </source>
</evidence>
<comment type="similarity">
    <text evidence="1">Belongs to the ParB family.</text>
</comment>
<dbReference type="NCBIfam" id="TIGR00180">
    <property type="entry name" value="parB_part"/>
    <property type="match status" value="1"/>
</dbReference>
<reference evidence="5" key="1">
    <citation type="submission" date="2015-06" db="EMBL/GenBank/DDBJ databases">
        <authorList>
            <person name="Radhakrishnan Rajesh"/>
            <person name="Underwood Anthony"/>
            <person name="Al-Shahib Ali"/>
        </authorList>
    </citation>
    <scope>NUCLEOTIDE SEQUENCE [LARGE SCALE GENOMIC DNA]</scope>
    <source>
        <strain evidence="5">P19_London_7_VIM_2_05_10</strain>
    </source>
</reference>
<dbReference type="SUPFAM" id="SSF109709">
    <property type="entry name" value="KorB DNA-binding domain-like"/>
    <property type="match status" value="1"/>
</dbReference>
<dbReference type="InterPro" id="IPR050336">
    <property type="entry name" value="Chromosome_partition/occlusion"/>
</dbReference>
<evidence type="ECO:0000256" key="2">
    <source>
        <dbReference type="ARBA" id="ARBA00022829"/>
    </source>
</evidence>
<dbReference type="GO" id="GO:0003677">
    <property type="term" value="F:DNA binding"/>
    <property type="evidence" value="ECO:0007669"/>
    <property type="project" value="InterPro"/>
</dbReference>
<dbReference type="InterPro" id="IPR041468">
    <property type="entry name" value="HTH_ParB/Spo0J"/>
</dbReference>
<dbReference type="Pfam" id="PF17762">
    <property type="entry name" value="HTH_ParB"/>
    <property type="match status" value="1"/>
</dbReference>
<evidence type="ECO:0000256" key="1">
    <source>
        <dbReference type="ARBA" id="ARBA00006295"/>
    </source>
</evidence>
<dbReference type="SMART" id="SM00470">
    <property type="entry name" value="ParB"/>
    <property type="match status" value="1"/>
</dbReference>
<dbReference type="RefSeq" id="WP_003149106.1">
    <property type="nucleotide sequence ID" value="NZ_CAADLS010000232.1"/>
</dbReference>